<dbReference type="InterPro" id="IPR027417">
    <property type="entry name" value="P-loop_NTPase"/>
</dbReference>
<dbReference type="GO" id="GO:0006261">
    <property type="term" value="P:DNA-templated DNA replication"/>
    <property type="evidence" value="ECO:0007669"/>
    <property type="project" value="TreeGrafter"/>
</dbReference>
<dbReference type="PANTHER" id="PTHR11669">
    <property type="entry name" value="REPLICATION FACTOR C / DNA POLYMERASE III GAMMA-TAU SUBUNIT"/>
    <property type="match status" value="1"/>
</dbReference>
<dbReference type="EMBL" id="MHKL01000036">
    <property type="protein sequence ID" value="OGY88865.1"/>
    <property type="molecule type" value="Genomic_DNA"/>
</dbReference>
<comment type="caution">
    <text evidence="1">The sequence shown here is derived from an EMBL/GenBank/DDBJ whole genome shotgun (WGS) entry which is preliminary data.</text>
</comment>
<dbReference type="Gene3D" id="3.40.50.300">
    <property type="entry name" value="P-loop containing nucleotide triphosphate hydrolases"/>
    <property type="match status" value="1"/>
</dbReference>
<evidence type="ECO:0008006" key="3">
    <source>
        <dbReference type="Google" id="ProtNLM"/>
    </source>
</evidence>
<evidence type="ECO:0000313" key="2">
    <source>
        <dbReference type="Proteomes" id="UP000178849"/>
    </source>
</evidence>
<sequence>MENWGIIGHEHIIRFLEKSIVNQRLAHAYLFYGLPGLGKKPVAEKFAERLLGGEIGQSTEIYKLEVLEDKKEIGIEQVRSFRRALSLKSFTAAFKVGLIYEMEKLNQESGNALLKTLEEPSPKTVILMIASDWQKLLPTIVSRSQLVKFLPVPKKELAKALQSKVASASRLKEILNLAQGRPGLAVPLAQEEQFFENFRQFERLIFEVLKSPLDKRWQILDQFLEKLPDLKAKAKAAFNFLNQLEAALRTILFKNYQLDLLGGQEPAVKLSTPKLLRLFQLTGVAKDYLNSNVQPRLILENLFLNL</sequence>
<dbReference type="Proteomes" id="UP000178849">
    <property type="component" value="Unassembled WGS sequence"/>
</dbReference>
<evidence type="ECO:0000313" key="1">
    <source>
        <dbReference type="EMBL" id="OGY88865.1"/>
    </source>
</evidence>
<protein>
    <recommendedName>
        <fullName evidence="3">DNA polymerase III subunit delta</fullName>
    </recommendedName>
</protein>
<dbReference type="PANTHER" id="PTHR11669:SF8">
    <property type="entry name" value="DNA POLYMERASE III SUBUNIT DELTA"/>
    <property type="match status" value="1"/>
</dbReference>
<name>A0A1G2BIF4_9BACT</name>
<proteinExistence type="predicted"/>
<dbReference type="STRING" id="1798550.A2927_02610"/>
<dbReference type="Pfam" id="PF13177">
    <property type="entry name" value="DNA_pol3_delta2"/>
    <property type="match status" value="1"/>
</dbReference>
<dbReference type="InterPro" id="IPR050238">
    <property type="entry name" value="DNA_Rep/Repair_Clamp_Loader"/>
</dbReference>
<dbReference type="AlphaFoldDB" id="A0A1G2BIF4"/>
<gene>
    <name evidence="1" type="ORF">A2927_02610</name>
</gene>
<reference evidence="1 2" key="1">
    <citation type="journal article" date="2016" name="Nat. Commun.">
        <title>Thousands of microbial genomes shed light on interconnected biogeochemical processes in an aquifer system.</title>
        <authorList>
            <person name="Anantharaman K."/>
            <person name="Brown C.T."/>
            <person name="Hug L.A."/>
            <person name="Sharon I."/>
            <person name="Castelle C.J."/>
            <person name="Probst A.J."/>
            <person name="Thomas B.C."/>
            <person name="Singh A."/>
            <person name="Wilkins M.J."/>
            <person name="Karaoz U."/>
            <person name="Brodie E.L."/>
            <person name="Williams K.H."/>
            <person name="Hubbard S.S."/>
            <person name="Banfield J.F."/>
        </authorList>
    </citation>
    <scope>NUCLEOTIDE SEQUENCE [LARGE SCALE GENOMIC DNA]</scope>
</reference>
<dbReference type="SUPFAM" id="SSF52540">
    <property type="entry name" value="P-loop containing nucleoside triphosphate hydrolases"/>
    <property type="match status" value="1"/>
</dbReference>
<organism evidence="1 2">
    <name type="scientific">Candidatus Komeilibacteria bacterium RIFCSPLOWO2_01_FULL_45_10</name>
    <dbReference type="NCBI Taxonomy" id="1798550"/>
    <lineage>
        <taxon>Bacteria</taxon>
        <taxon>Candidatus Komeiliibacteriota</taxon>
    </lineage>
</organism>
<accession>A0A1G2BIF4</accession>